<keyword evidence="7 11" id="KW-0560">Oxidoreductase</keyword>
<dbReference type="EC" id="1.5.1.5" evidence="11"/>
<keyword evidence="3 11" id="KW-0028">Amino-acid biosynthesis</keyword>
<name>A0ABY5BZ39_9LACO</name>
<dbReference type="PANTHER" id="PTHR48099:SF5">
    <property type="entry name" value="C-1-TETRAHYDROFOLATE SYNTHASE, CYTOPLASMIC"/>
    <property type="match status" value="1"/>
</dbReference>
<comment type="function">
    <text evidence="11">Catalyzes the oxidation of 5,10-methylenetetrahydrofolate to 5,10-methenyltetrahydrofolate and then the hydrolysis of 5,10-methenyltetrahydrofolate to 10-formyltetrahydrofolate.</text>
</comment>
<keyword evidence="4 11" id="KW-0658">Purine biosynthesis</keyword>
<dbReference type="InterPro" id="IPR000672">
    <property type="entry name" value="THF_DH/CycHdrlase"/>
</dbReference>
<evidence type="ECO:0000256" key="3">
    <source>
        <dbReference type="ARBA" id="ARBA00022605"/>
    </source>
</evidence>
<keyword evidence="5 11" id="KW-0378">Hydrolase</keyword>
<dbReference type="Proteomes" id="UP001056093">
    <property type="component" value="Chromosome"/>
</dbReference>
<keyword evidence="8 11" id="KW-0368">Histidine biosynthesis</keyword>
<comment type="similarity">
    <text evidence="11">Belongs to the tetrahydrofolate dehydrogenase/cyclohydrolase family.</text>
</comment>
<dbReference type="Gene3D" id="3.40.50.720">
    <property type="entry name" value="NAD(P)-binding Rossmann-like Domain"/>
    <property type="match status" value="1"/>
</dbReference>
<dbReference type="InterPro" id="IPR046346">
    <property type="entry name" value="Aminoacid_DH-like_N_sf"/>
</dbReference>
<dbReference type="RefSeq" id="WP_252773592.1">
    <property type="nucleotide sequence ID" value="NZ_CP097122.1"/>
</dbReference>
<evidence type="ECO:0000256" key="9">
    <source>
        <dbReference type="ARBA" id="ARBA00023167"/>
    </source>
</evidence>
<dbReference type="Pfam" id="PF00763">
    <property type="entry name" value="THF_DHG_CYH"/>
    <property type="match status" value="1"/>
</dbReference>
<evidence type="ECO:0000256" key="6">
    <source>
        <dbReference type="ARBA" id="ARBA00022857"/>
    </source>
</evidence>
<protein>
    <recommendedName>
        <fullName evidence="11">Bifunctional protein FolD</fullName>
    </recommendedName>
    <domain>
        <recommendedName>
            <fullName evidence="11">Methylenetetrahydrofolate dehydrogenase</fullName>
            <ecNumber evidence="11">1.5.1.5</ecNumber>
        </recommendedName>
    </domain>
    <domain>
        <recommendedName>
            <fullName evidence="11">Methenyltetrahydrofolate cyclohydrolase</fullName>
            <ecNumber evidence="11">3.5.4.9</ecNumber>
        </recommendedName>
    </domain>
</protein>
<reference evidence="14" key="1">
    <citation type="submission" date="2022-05" db="EMBL/GenBank/DDBJ databases">
        <authorList>
            <person name="Oliphant S.A."/>
            <person name="Watson-Haigh N.S."/>
            <person name="Sumby K.M."/>
            <person name="Gardner J.M."/>
            <person name="Jiranek V."/>
        </authorList>
    </citation>
    <scope>NUCLEOTIDE SEQUENCE</scope>
    <source>
        <strain evidence="14">KI3_B9</strain>
    </source>
</reference>
<evidence type="ECO:0000313" key="15">
    <source>
        <dbReference type="Proteomes" id="UP001056093"/>
    </source>
</evidence>
<evidence type="ECO:0000256" key="11">
    <source>
        <dbReference type="HAMAP-Rule" id="MF_01576"/>
    </source>
</evidence>
<dbReference type="HAMAP" id="MF_01576">
    <property type="entry name" value="THF_DHG_CYH"/>
    <property type="match status" value="1"/>
</dbReference>
<evidence type="ECO:0000256" key="7">
    <source>
        <dbReference type="ARBA" id="ARBA00023002"/>
    </source>
</evidence>
<keyword evidence="6 11" id="KW-0521">NADP</keyword>
<evidence type="ECO:0000256" key="4">
    <source>
        <dbReference type="ARBA" id="ARBA00022755"/>
    </source>
</evidence>
<feature type="binding site" evidence="11">
    <location>
        <begin position="163"/>
        <end position="165"/>
    </location>
    <ligand>
        <name>NADP(+)</name>
        <dbReference type="ChEBI" id="CHEBI:58349"/>
    </ligand>
</feature>
<dbReference type="EC" id="3.5.4.9" evidence="11"/>
<organism evidence="14 15">
    <name type="scientific">Fructobacillus americanaquae</name>
    <dbReference type="NCBI Taxonomy" id="2940302"/>
    <lineage>
        <taxon>Bacteria</taxon>
        <taxon>Bacillati</taxon>
        <taxon>Bacillota</taxon>
        <taxon>Bacilli</taxon>
        <taxon>Lactobacillales</taxon>
        <taxon>Lactobacillaceae</taxon>
        <taxon>Fructobacillus</taxon>
    </lineage>
</organism>
<keyword evidence="10 11" id="KW-0511">Multifunctional enzyme</keyword>
<proteinExistence type="inferred from homology"/>
<keyword evidence="15" id="KW-1185">Reference proteome</keyword>
<dbReference type="SUPFAM" id="SSF51735">
    <property type="entry name" value="NAD(P)-binding Rossmann-fold domains"/>
    <property type="match status" value="1"/>
</dbReference>
<feature type="domain" description="Tetrahydrofolate dehydrogenase/cyclohydrolase catalytic" evidence="12">
    <location>
        <begin position="5"/>
        <end position="116"/>
    </location>
</feature>
<dbReference type="InterPro" id="IPR020630">
    <property type="entry name" value="THF_DH/CycHdrlase_cat_dom"/>
</dbReference>
<evidence type="ECO:0000259" key="13">
    <source>
        <dbReference type="Pfam" id="PF02882"/>
    </source>
</evidence>
<keyword evidence="2 11" id="KW-0554">One-carbon metabolism</keyword>
<dbReference type="InterPro" id="IPR020867">
    <property type="entry name" value="THF_DH/CycHdrlase_CS"/>
</dbReference>
<dbReference type="Gene3D" id="3.40.50.10860">
    <property type="entry name" value="Leucine Dehydrogenase, chain A, domain 1"/>
    <property type="match status" value="1"/>
</dbReference>
<evidence type="ECO:0000256" key="8">
    <source>
        <dbReference type="ARBA" id="ARBA00023102"/>
    </source>
</evidence>
<gene>
    <name evidence="11" type="primary">folD</name>
    <name evidence="14" type="ORF">M3M36_05535</name>
</gene>
<evidence type="ECO:0000259" key="12">
    <source>
        <dbReference type="Pfam" id="PF00763"/>
    </source>
</evidence>
<evidence type="ECO:0000256" key="2">
    <source>
        <dbReference type="ARBA" id="ARBA00022563"/>
    </source>
</evidence>
<evidence type="ECO:0000256" key="1">
    <source>
        <dbReference type="ARBA" id="ARBA00004777"/>
    </source>
</evidence>
<dbReference type="Pfam" id="PF02882">
    <property type="entry name" value="THF_DHG_CYH_C"/>
    <property type="match status" value="1"/>
</dbReference>
<evidence type="ECO:0000256" key="5">
    <source>
        <dbReference type="ARBA" id="ARBA00022801"/>
    </source>
</evidence>
<dbReference type="EMBL" id="CP097122">
    <property type="protein sequence ID" value="USS91777.1"/>
    <property type="molecule type" value="Genomic_DNA"/>
</dbReference>
<keyword evidence="9 11" id="KW-0486">Methionine biosynthesis</keyword>
<dbReference type="InterPro" id="IPR036291">
    <property type="entry name" value="NAD(P)-bd_dom_sf"/>
</dbReference>
<evidence type="ECO:0000256" key="10">
    <source>
        <dbReference type="ARBA" id="ARBA00023268"/>
    </source>
</evidence>
<dbReference type="InterPro" id="IPR020631">
    <property type="entry name" value="THF_DH/CycHdrlase_NAD-bd_dom"/>
</dbReference>
<dbReference type="SUPFAM" id="SSF53223">
    <property type="entry name" value="Aminoacid dehydrogenase-like, N-terminal domain"/>
    <property type="match status" value="1"/>
</dbReference>
<dbReference type="CDD" id="cd01080">
    <property type="entry name" value="NAD_bind_m-THF_DH_Cyclohyd"/>
    <property type="match status" value="1"/>
</dbReference>
<dbReference type="PROSITE" id="PS00767">
    <property type="entry name" value="THF_DHG_CYH_2"/>
    <property type="match status" value="1"/>
</dbReference>
<comment type="subunit">
    <text evidence="11">Homodimer.</text>
</comment>
<sequence length="286" mass="29913">MATILDGKALSKDLKIALADKVKESGLSPKLAVVFDPKNDGSRLYVGMKQRAAAKVGIATEDIAVADDVTTEAVLKIVADLNADPSVTGILVQAPLPKTVNDQQVFSAIAPEKDVDGLGAFNQGMLFGDQPGEYAVAATPQGVMTLLRHYDIDLHGKKAVVVGRSQLFGRPMAALLNNANATVTMAHRYTPREMLLDSLQNADIVVVGVGIANFITGDQIKDGAVLVDVGMNVVDGKTTGDIEFASAEKKASFITPVPGGVGPMTIATLLENTFAAALNQAKSSKN</sequence>
<dbReference type="PRINTS" id="PR00085">
    <property type="entry name" value="THFDHDRGNASE"/>
</dbReference>
<comment type="pathway">
    <text evidence="1 11">One-carbon metabolism; tetrahydrofolate interconversion.</text>
</comment>
<comment type="caution">
    <text evidence="11">Lacks conserved residue(s) required for the propagation of feature annotation.</text>
</comment>
<comment type="catalytic activity">
    <reaction evidence="11">
        <text>(6R)-5,10-methylene-5,6,7,8-tetrahydrofolate + NADP(+) = (6R)-5,10-methenyltetrahydrofolate + NADPH</text>
        <dbReference type="Rhea" id="RHEA:22812"/>
        <dbReference type="ChEBI" id="CHEBI:15636"/>
        <dbReference type="ChEBI" id="CHEBI:57455"/>
        <dbReference type="ChEBI" id="CHEBI:57783"/>
        <dbReference type="ChEBI" id="CHEBI:58349"/>
        <dbReference type="EC" id="1.5.1.5"/>
    </reaction>
</comment>
<feature type="domain" description="Tetrahydrofolate dehydrogenase/cyclohydrolase NAD(P)-binding" evidence="13">
    <location>
        <begin position="138"/>
        <end position="280"/>
    </location>
</feature>
<dbReference type="PANTHER" id="PTHR48099">
    <property type="entry name" value="C-1-TETRAHYDROFOLATE SYNTHASE, CYTOPLASMIC-RELATED"/>
    <property type="match status" value="1"/>
</dbReference>
<comment type="catalytic activity">
    <reaction evidence="11">
        <text>(6R)-5,10-methenyltetrahydrofolate + H2O = (6R)-10-formyltetrahydrofolate + H(+)</text>
        <dbReference type="Rhea" id="RHEA:23700"/>
        <dbReference type="ChEBI" id="CHEBI:15377"/>
        <dbReference type="ChEBI" id="CHEBI:15378"/>
        <dbReference type="ChEBI" id="CHEBI:57455"/>
        <dbReference type="ChEBI" id="CHEBI:195366"/>
        <dbReference type="EC" id="3.5.4.9"/>
    </reaction>
</comment>
<evidence type="ECO:0000313" key="14">
    <source>
        <dbReference type="EMBL" id="USS91777.1"/>
    </source>
</evidence>
<accession>A0ABY5BZ39</accession>